<dbReference type="NCBIfam" id="TIGR00135">
    <property type="entry name" value="gatC"/>
    <property type="match status" value="1"/>
</dbReference>
<dbReference type="InterPro" id="IPR003837">
    <property type="entry name" value="GatC"/>
</dbReference>
<dbReference type="EC" id="6.3.5.-" evidence="2"/>
<keyword evidence="2" id="KW-0067">ATP-binding</keyword>
<keyword evidence="2" id="KW-0436">Ligase</keyword>
<dbReference type="GO" id="GO:0006450">
    <property type="term" value="P:regulation of translational fidelity"/>
    <property type="evidence" value="ECO:0007669"/>
    <property type="project" value="InterPro"/>
</dbReference>
<accession>A0A3B7MCQ7</accession>
<organism evidence="3 4">
    <name type="scientific">Thermosynechococcus sichuanensis E542</name>
    <dbReference type="NCBI Taxonomy" id="2016101"/>
    <lineage>
        <taxon>Bacteria</taxon>
        <taxon>Bacillati</taxon>
        <taxon>Cyanobacteriota</taxon>
        <taxon>Cyanophyceae</taxon>
        <taxon>Acaryochloridales</taxon>
        <taxon>Thermosynechococcaceae</taxon>
        <taxon>Thermosynechococcus</taxon>
        <taxon>Thermosynechococcus sichuanensis</taxon>
    </lineage>
</organism>
<dbReference type="GO" id="GO:0070681">
    <property type="term" value="P:glutaminyl-tRNAGln biosynthesis via transamidation"/>
    <property type="evidence" value="ECO:0007669"/>
    <property type="project" value="TreeGrafter"/>
</dbReference>
<keyword evidence="2" id="KW-0547">Nucleotide-binding</keyword>
<dbReference type="Pfam" id="PF02686">
    <property type="entry name" value="GatC"/>
    <property type="match status" value="1"/>
</dbReference>
<comment type="catalytic activity">
    <reaction evidence="2">
        <text>L-glutamyl-tRNA(Gln) + L-glutamine + ATP + H2O = L-glutaminyl-tRNA(Gln) + L-glutamate + ADP + phosphate + H(+)</text>
        <dbReference type="Rhea" id="RHEA:17521"/>
        <dbReference type="Rhea" id="RHEA-COMP:9681"/>
        <dbReference type="Rhea" id="RHEA-COMP:9684"/>
        <dbReference type="ChEBI" id="CHEBI:15377"/>
        <dbReference type="ChEBI" id="CHEBI:15378"/>
        <dbReference type="ChEBI" id="CHEBI:29985"/>
        <dbReference type="ChEBI" id="CHEBI:30616"/>
        <dbReference type="ChEBI" id="CHEBI:43474"/>
        <dbReference type="ChEBI" id="CHEBI:58359"/>
        <dbReference type="ChEBI" id="CHEBI:78520"/>
        <dbReference type="ChEBI" id="CHEBI:78521"/>
        <dbReference type="ChEBI" id="CHEBI:456216"/>
    </reaction>
</comment>
<evidence type="ECO:0000256" key="1">
    <source>
        <dbReference type="ARBA" id="ARBA00022917"/>
    </source>
</evidence>
<sequence length="97" mass="10998">MATKVITAEDVRKVAHLARLAIDESEIEALTQQLDSILDYVNQLSELDVTDIPPTTRAIEVSNVTRPDVLEPWPNREDLLAIAPDREDDFFRVPKIM</sequence>
<dbReference type="GO" id="GO:0016740">
    <property type="term" value="F:transferase activity"/>
    <property type="evidence" value="ECO:0007669"/>
    <property type="project" value="UniProtKB-KW"/>
</dbReference>
<reference evidence="4" key="1">
    <citation type="submission" date="2018-09" db="EMBL/GenBank/DDBJ databases">
        <title>Complete genome sequence of thermophilic cyanobacteria strain Thermosynechococcus elongatus PKUAC-SCTE542.</title>
        <authorList>
            <person name="Liang Y."/>
            <person name="Tang J."/>
            <person name="Daroch M."/>
        </authorList>
    </citation>
    <scope>NUCLEOTIDE SEQUENCE [LARGE SCALE GENOMIC DNA]</scope>
    <source>
        <strain evidence="4">E542</strain>
    </source>
</reference>
<keyword evidence="3" id="KW-0808">Transferase</keyword>
<dbReference type="GO" id="GO:0006412">
    <property type="term" value="P:translation"/>
    <property type="evidence" value="ECO:0007669"/>
    <property type="project" value="UniProtKB-UniRule"/>
</dbReference>
<keyword evidence="4" id="KW-1185">Reference proteome</keyword>
<evidence type="ECO:0000256" key="2">
    <source>
        <dbReference type="HAMAP-Rule" id="MF_00122"/>
    </source>
</evidence>
<dbReference type="KEGG" id="tsq:D3A95_11070"/>
<dbReference type="RefSeq" id="WP_181495037.1">
    <property type="nucleotide sequence ID" value="NZ_CP032152.1"/>
</dbReference>
<gene>
    <name evidence="2 3" type="primary">gatC</name>
    <name evidence="3" type="ORF">D3A95_11070</name>
</gene>
<name>A0A3B7MCQ7_9CYAN</name>
<dbReference type="EMBL" id="CP032152">
    <property type="protein sequence ID" value="AXY68417.1"/>
    <property type="molecule type" value="Genomic_DNA"/>
</dbReference>
<dbReference type="Proteomes" id="UP000261812">
    <property type="component" value="Chromosome"/>
</dbReference>
<dbReference type="HAMAP" id="MF_00122">
    <property type="entry name" value="GatC"/>
    <property type="match status" value="1"/>
</dbReference>
<dbReference type="Gene3D" id="1.10.20.60">
    <property type="entry name" value="Glu-tRNAGln amidotransferase C subunit, N-terminal domain"/>
    <property type="match status" value="1"/>
</dbReference>
<keyword evidence="1 2" id="KW-0648">Protein biosynthesis</keyword>
<dbReference type="GO" id="GO:0005524">
    <property type="term" value="F:ATP binding"/>
    <property type="evidence" value="ECO:0007669"/>
    <property type="project" value="UniProtKB-KW"/>
</dbReference>
<comment type="subunit">
    <text evidence="2">Heterotrimer of A, B and C subunits.</text>
</comment>
<dbReference type="GO" id="GO:0050567">
    <property type="term" value="F:glutaminyl-tRNA synthase (glutamine-hydrolyzing) activity"/>
    <property type="evidence" value="ECO:0007669"/>
    <property type="project" value="UniProtKB-UniRule"/>
</dbReference>
<protein>
    <recommendedName>
        <fullName evidence="2">Aspartyl/glutamyl-tRNA(Asn/Gln) amidotransferase subunit C</fullName>
        <shortName evidence="2">Asp/Glu-ADT subunit C</shortName>
        <ecNumber evidence="2">6.3.5.-</ecNumber>
    </recommendedName>
</protein>
<dbReference type="PANTHER" id="PTHR15004">
    <property type="entry name" value="GLUTAMYL-TRNA(GLN) AMIDOTRANSFERASE SUBUNIT C, MITOCHONDRIAL"/>
    <property type="match status" value="1"/>
</dbReference>
<comment type="function">
    <text evidence="2">Allows the formation of correctly charged Asn-tRNA(Asn) or Gln-tRNA(Gln) through the transamidation of misacylated Asp-tRNA(Asn) or Glu-tRNA(Gln) in organisms which lack either or both of asparaginyl-tRNA or glutaminyl-tRNA synthetases. The reaction takes place in the presence of glutamine and ATP through an activated phospho-Asp-tRNA(Asn) or phospho-Glu-tRNA(Gln).</text>
</comment>
<proteinExistence type="inferred from homology"/>
<comment type="similarity">
    <text evidence="2">Belongs to the GatC family.</text>
</comment>
<dbReference type="AlphaFoldDB" id="A0A3B7MCQ7"/>
<evidence type="ECO:0000313" key="3">
    <source>
        <dbReference type="EMBL" id="AXY68417.1"/>
    </source>
</evidence>
<dbReference type="GO" id="GO:0050566">
    <property type="term" value="F:asparaginyl-tRNA synthase (glutamine-hydrolyzing) activity"/>
    <property type="evidence" value="ECO:0007669"/>
    <property type="project" value="RHEA"/>
</dbReference>
<evidence type="ECO:0000313" key="4">
    <source>
        <dbReference type="Proteomes" id="UP000261812"/>
    </source>
</evidence>
<dbReference type="SUPFAM" id="SSF141000">
    <property type="entry name" value="Glu-tRNAGln amidotransferase C subunit"/>
    <property type="match status" value="1"/>
</dbReference>
<dbReference type="PANTHER" id="PTHR15004:SF0">
    <property type="entry name" value="GLUTAMYL-TRNA(GLN) AMIDOTRANSFERASE SUBUNIT C, MITOCHONDRIAL"/>
    <property type="match status" value="1"/>
</dbReference>
<comment type="catalytic activity">
    <reaction evidence="2">
        <text>L-aspartyl-tRNA(Asn) + L-glutamine + ATP + H2O = L-asparaginyl-tRNA(Asn) + L-glutamate + ADP + phosphate + 2 H(+)</text>
        <dbReference type="Rhea" id="RHEA:14513"/>
        <dbReference type="Rhea" id="RHEA-COMP:9674"/>
        <dbReference type="Rhea" id="RHEA-COMP:9677"/>
        <dbReference type="ChEBI" id="CHEBI:15377"/>
        <dbReference type="ChEBI" id="CHEBI:15378"/>
        <dbReference type="ChEBI" id="CHEBI:29985"/>
        <dbReference type="ChEBI" id="CHEBI:30616"/>
        <dbReference type="ChEBI" id="CHEBI:43474"/>
        <dbReference type="ChEBI" id="CHEBI:58359"/>
        <dbReference type="ChEBI" id="CHEBI:78515"/>
        <dbReference type="ChEBI" id="CHEBI:78516"/>
        <dbReference type="ChEBI" id="CHEBI:456216"/>
    </reaction>
</comment>
<dbReference type="InterPro" id="IPR036113">
    <property type="entry name" value="Asp/Glu-ADT_sf_sub_c"/>
</dbReference>